<feature type="transmembrane region" description="Helical" evidence="1">
    <location>
        <begin position="45"/>
        <end position="64"/>
    </location>
</feature>
<dbReference type="RefSeq" id="WP_377354889.1">
    <property type="nucleotide sequence ID" value="NZ_JBHTLQ010000103.1"/>
</dbReference>
<keyword evidence="1" id="KW-0472">Membrane</keyword>
<evidence type="ECO:0008006" key="4">
    <source>
        <dbReference type="Google" id="ProtNLM"/>
    </source>
</evidence>
<evidence type="ECO:0000313" key="3">
    <source>
        <dbReference type="Proteomes" id="UP001597216"/>
    </source>
</evidence>
<sequence>MDQEPEIYRVGFWRVFEGRQGSFIWLGLSLLALLFAALVRGWVGTFLSFGAILGLVGFSVHMAWSRRTLELWPDRIVLKGFLERRELRCRDIQGYRRTSRWVRVVMSPPEKGVWIRQEDPGDALGLWLDPLIDLNAADFQRQHEEFLADPGTVRNFVCGRA</sequence>
<organism evidence="2 3">
    <name type="scientific">Phenylobacterium conjunctum</name>
    <dbReference type="NCBI Taxonomy" id="1298959"/>
    <lineage>
        <taxon>Bacteria</taxon>
        <taxon>Pseudomonadati</taxon>
        <taxon>Pseudomonadota</taxon>
        <taxon>Alphaproteobacteria</taxon>
        <taxon>Caulobacterales</taxon>
        <taxon>Caulobacteraceae</taxon>
        <taxon>Phenylobacterium</taxon>
    </lineage>
</organism>
<protein>
    <recommendedName>
        <fullName evidence="4">DUF2244 domain-containing protein</fullName>
    </recommendedName>
</protein>
<dbReference type="EMBL" id="JBHTLQ010000103">
    <property type="protein sequence ID" value="MFD1192996.1"/>
    <property type="molecule type" value="Genomic_DNA"/>
</dbReference>
<evidence type="ECO:0000256" key="1">
    <source>
        <dbReference type="SAM" id="Phobius"/>
    </source>
</evidence>
<keyword evidence="1" id="KW-0812">Transmembrane</keyword>
<keyword evidence="1" id="KW-1133">Transmembrane helix</keyword>
<name>A0ABW3T811_9CAUL</name>
<evidence type="ECO:0000313" key="2">
    <source>
        <dbReference type="EMBL" id="MFD1192996.1"/>
    </source>
</evidence>
<proteinExistence type="predicted"/>
<gene>
    <name evidence="2" type="ORF">ACFQ27_20615</name>
</gene>
<accession>A0ABW3T811</accession>
<keyword evidence="3" id="KW-1185">Reference proteome</keyword>
<feature type="transmembrane region" description="Helical" evidence="1">
    <location>
        <begin position="21"/>
        <end position="39"/>
    </location>
</feature>
<comment type="caution">
    <text evidence="2">The sequence shown here is derived from an EMBL/GenBank/DDBJ whole genome shotgun (WGS) entry which is preliminary data.</text>
</comment>
<reference evidence="3" key="1">
    <citation type="journal article" date="2019" name="Int. J. Syst. Evol. Microbiol.">
        <title>The Global Catalogue of Microorganisms (GCM) 10K type strain sequencing project: providing services to taxonomists for standard genome sequencing and annotation.</title>
        <authorList>
            <consortium name="The Broad Institute Genomics Platform"/>
            <consortium name="The Broad Institute Genome Sequencing Center for Infectious Disease"/>
            <person name="Wu L."/>
            <person name="Ma J."/>
        </authorList>
    </citation>
    <scope>NUCLEOTIDE SEQUENCE [LARGE SCALE GENOMIC DNA]</scope>
    <source>
        <strain evidence="3">CCUG 55074</strain>
    </source>
</reference>
<dbReference type="Proteomes" id="UP001597216">
    <property type="component" value="Unassembled WGS sequence"/>
</dbReference>